<dbReference type="PANTHER" id="PTHR35180">
    <property type="entry name" value="PROTEIN CBG06219"/>
    <property type="match status" value="1"/>
</dbReference>
<keyword evidence="1" id="KW-0812">Transmembrane</keyword>
<proteinExistence type="predicted"/>
<dbReference type="AlphaFoldDB" id="A0A914WC30"/>
<dbReference type="Proteomes" id="UP000887566">
    <property type="component" value="Unplaced"/>
</dbReference>
<accession>A0A914WC30</accession>
<evidence type="ECO:0000313" key="3">
    <source>
        <dbReference type="WBParaSite" id="PSAMB.scaffold3734size17089.g22427.t1"/>
    </source>
</evidence>
<evidence type="ECO:0000313" key="2">
    <source>
        <dbReference type="Proteomes" id="UP000887566"/>
    </source>
</evidence>
<organism evidence="2 3">
    <name type="scientific">Plectus sambesii</name>
    <dbReference type="NCBI Taxonomy" id="2011161"/>
    <lineage>
        <taxon>Eukaryota</taxon>
        <taxon>Metazoa</taxon>
        <taxon>Ecdysozoa</taxon>
        <taxon>Nematoda</taxon>
        <taxon>Chromadorea</taxon>
        <taxon>Plectida</taxon>
        <taxon>Plectina</taxon>
        <taxon>Plectoidea</taxon>
        <taxon>Plectidae</taxon>
        <taxon>Plectus</taxon>
    </lineage>
</organism>
<feature type="transmembrane region" description="Helical" evidence="1">
    <location>
        <begin position="6"/>
        <end position="31"/>
    </location>
</feature>
<keyword evidence="1" id="KW-1133">Transmembrane helix</keyword>
<keyword evidence="1" id="KW-0472">Membrane</keyword>
<sequence length="293" mass="32376">MFERLFLPSSIIIVIFVLLTTTLLPSICGRIQRDVDHDERKEGGDRREKRDGGIVSGPVAAALVSGMIGMTAKAVSDITAYMPHPSDGGCLWFGRAPLCNKVCPSEFDYIRGHNGRCSNSWFAGNCIPDPSFGEPCSTIFGSTFTKRFCCKSDPKDCTWSGRWMGANNAHNMYCKYDHSEGRCGRLDCSVNHFTFKGYNSSLIAGTNCDMLEMWGYAGRATCGYIAWYDESYELLKEQRVICSLPVSLHPLCPLSPHLVTLVLMVVLTIGKTEPEFCQSWLVLAGREATYGAA</sequence>
<name>A0A914WC30_9BILA</name>
<keyword evidence="2" id="KW-1185">Reference proteome</keyword>
<dbReference type="WBParaSite" id="PSAMB.scaffold3734size17089.g22427.t1">
    <property type="protein sequence ID" value="PSAMB.scaffold3734size17089.g22427.t1"/>
    <property type="gene ID" value="PSAMB.scaffold3734size17089.g22427"/>
</dbReference>
<protein>
    <submittedName>
        <fullName evidence="3">Uncharacterized protein</fullName>
    </submittedName>
</protein>
<dbReference type="PANTHER" id="PTHR35180:SF4">
    <property type="entry name" value="PROTEIN CBG06219"/>
    <property type="match status" value="1"/>
</dbReference>
<reference evidence="3" key="1">
    <citation type="submission" date="2022-11" db="UniProtKB">
        <authorList>
            <consortium name="WormBaseParasite"/>
        </authorList>
    </citation>
    <scope>IDENTIFICATION</scope>
</reference>
<evidence type="ECO:0000256" key="1">
    <source>
        <dbReference type="SAM" id="Phobius"/>
    </source>
</evidence>